<name>A0A7G9Y0M2_9EURY</name>
<dbReference type="Gene3D" id="3.80.10.10">
    <property type="entry name" value="Ribonuclease Inhibitor"/>
    <property type="match status" value="1"/>
</dbReference>
<reference evidence="2" key="1">
    <citation type="submission" date="2020-06" db="EMBL/GenBank/DDBJ databases">
        <title>Unique genomic features of the anaerobic methanotrophic archaea.</title>
        <authorList>
            <person name="Chadwick G.L."/>
            <person name="Skennerton C.T."/>
            <person name="Laso-Perez R."/>
            <person name="Leu A.O."/>
            <person name="Speth D.R."/>
            <person name="Yu H."/>
            <person name="Morgan-Lang C."/>
            <person name="Hatzenpichler R."/>
            <person name="Goudeau D."/>
            <person name="Malmstrom R."/>
            <person name="Brazelton W.J."/>
            <person name="Woyke T."/>
            <person name="Hallam S.J."/>
            <person name="Tyson G.W."/>
            <person name="Wegener G."/>
            <person name="Boetius A."/>
            <person name="Orphan V."/>
        </authorList>
    </citation>
    <scope>NUCLEOTIDE SEQUENCE</scope>
</reference>
<gene>
    <name evidence="2" type="ORF">MPGNBCFJ_00020</name>
</gene>
<dbReference type="SUPFAM" id="SSF52058">
    <property type="entry name" value="L domain-like"/>
    <property type="match status" value="1"/>
</dbReference>
<proteinExistence type="predicted"/>
<evidence type="ECO:0000256" key="1">
    <source>
        <dbReference type="SAM" id="MobiDB-lite"/>
    </source>
</evidence>
<organism evidence="2">
    <name type="scientific">Candidatus Methanogaster sp. ANME-2c ERB4</name>
    <dbReference type="NCBI Taxonomy" id="2759911"/>
    <lineage>
        <taxon>Archaea</taxon>
        <taxon>Methanobacteriati</taxon>
        <taxon>Methanobacteriota</taxon>
        <taxon>Stenosarchaea group</taxon>
        <taxon>Methanomicrobia</taxon>
        <taxon>Methanosarcinales</taxon>
        <taxon>ANME-2 cluster</taxon>
        <taxon>Candidatus Methanogasteraceae</taxon>
        <taxon>Candidatus Methanogaster</taxon>
    </lineage>
</organism>
<evidence type="ECO:0000313" key="2">
    <source>
        <dbReference type="EMBL" id="QNO41556.1"/>
    </source>
</evidence>
<sequence length="381" mass="39843">MERRILRRQTTHSAGHRDTGGMIRRHHYFKFNVINTQIISGQFSTIAGQKISVDWGDGSARNTYSGTDQTWSHDYGSAGNRTVGIFGSVVLTKFNMDAAGANISFNIASLPASLTYFGCYGNNTCNGDIASLPASLTHFYCTGNNTCNGDIASLPASLTYFYCTGSNTCNGDIASLPASLTYFGCTGNNTCNGDIASLPASLTYFYCTGSNTCNGDIASLPASLTYFGCIGNNTCNGDIASLPASLTYFYCTGSNTCNGDIASLPASLTHFGCAGNNTCNGDIASLPASLIYLYCTGNNTIADYTTPHTWTTKPTTFIVVPVGAGGLSTAEVDNLLIDFDADLVWAAGNVITLMGTNAARSVASDAAVANMVAEGATVTTN</sequence>
<feature type="region of interest" description="Disordered" evidence="1">
    <location>
        <begin position="1"/>
        <end position="20"/>
    </location>
</feature>
<dbReference type="InterPro" id="IPR032675">
    <property type="entry name" value="LRR_dom_sf"/>
</dbReference>
<dbReference type="EMBL" id="MT630650">
    <property type="protein sequence ID" value="QNO41556.1"/>
    <property type="molecule type" value="Genomic_DNA"/>
</dbReference>
<dbReference type="AlphaFoldDB" id="A0A7G9Y0M2"/>
<protein>
    <submittedName>
        <fullName evidence="2">Uncharacterized protein</fullName>
    </submittedName>
</protein>
<feature type="compositionally biased region" description="Basic residues" evidence="1">
    <location>
        <begin position="1"/>
        <end position="10"/>
    </location>
</feature>
<accession>A0A7G9Y0M2</accession>